<sequence length="103" mass="11065">MSLRRGSLDHDRRGEARVPRLIAVTRGNATIMGNQQETIMARLLPPLGLSSTMFDFALICTAGENTSIQGGSAPNVTPSANGRASRPALTWRSLCKTCLKPLN</sequence>
<proteinExistence type="predicted"/>
<evidence type="ECO:0000313" key="2">
    <source>
        <dbReference type="Proteomes" id="UP001283361"/>
    </source>
</evidence>
<reference evidence="1" key="1">
    <citation type="journal article" date="2023" name="G3 (Bethesda)">
        <title>A reference genome for the long-term kleptoplast-retaining sea slug Elysia crispata morphotype clarki.</title>
        <authorList>
            <person name="Eastman K.E."/>
            <person name="Pendleton A.L."/>
            <person name="Shaikh M.A."/>
            <person name="Suttiyut T."/>
            <person name="Ogas R."/>
            <person name="Tomko P."/>
            <person name="Gavelis G."/>
            <person name="Widhalm J.R."/>
            <person name="Wisecaver J.H."/>
        </authorList>
    </citation>
    <scope>NUCLEOTIDE SEQUENCE</scope>
    <source>
        <strain evidence="1">ECLA1</strain>
    </source>
</reference>
<gene>
    <name evidence="1" type="ORF">RRG08_040385</name>
</gene>
<dbReference type="EMBL" id="JAWDGP010002819">
    <property type="protein sequence ID" value="KAK3779662.1"/>
    <property type="molecule type" value="Genomic_DNA"/>
</dbReference>
<dbReference type="Proteomes" id="UP001283361">
    <property type="component" value="Unassembled WGS sequence"/>
</dbReference>
<keyword evidence="2" id="KW-1185">Reference proteome</keyword>
<name>A0AAE1A2D5_9GAST</name>
<evidence type="ECO:0000313" key="1">
    <source>
        <dbReference type="EMBL" id="KAK3779662.1"/>
    </source>
</evidence>
<comment type="caution">
    <text evidence="1">The sequence shown here is derived from an EMBL/GenBank/DDBJ whole genome shotgun (WGS) entry which is preliminary data.</text>
</comment>
<protein>
    <submittedName>
        <fullName evidence="1">Uncharacterized protein</fullName>
    </submittedName>
</protein>
<organism evidence="1 2">
    <name type="scientific">Elysia crispata</name>
    <name type="common">lettuce slug</name>
    <dbReference type="NCBI Taxonomy" id="231223"/>
    <lineage>
        <taxon>Eukaryota</taxon>
        <taxon>Metazoa</taxon>
        <taxon>Spiralia</taxon>
        <taxon>Lophotrochozoa</taxon>
        <taxon>Mollusca</taxon>
        <taxon>Gastropoda</taxon>
        <taxon>Heterobranchia</taxon>
        <taxon>Euthyneura</taxon>
        <taxon>Panpulmonata</taxon>
        <taxon>Sacoglossa</taxon>
        <taxon>Placobranchoidea</taxon>
        <taxon>Plakobranchidae</taxon>
        <taxon>Elysia</taxon>
    </lineage>
</organism>
<accession>A0AAE1A2D5</accession>
<dbReference type="AlphaFoldDB" id="A0AAE1A2D5"/>